<evidence type="ECO:0000259" key="1">
    <source>
        <dbReference type="PROSITE" id="PS51186"/>
    </source>
</evidence>
<dbReference type="CDD" id="cd04301">
    <property type="entry name" value="NAT_SF"/>
    <property type="match status" value="1"/>
</dbReference>
<evidence type="ECO:0000313" key="3">
    <source>
        <dbReference type="Proteomes" id="UP000198588"/>
    </source>
</evidence>
<name>A0A1G5Z9T4_9HYPH</name>
<sequence>MAAQSEIQSRFPVSPASRCGGHIVVRQLRGSEESACDAFFGQLHWYDVRWRFGGPRTSGGCLLPRREGFCQSLAFAASSEAGDILGIINVEYLDADTAEVALIVRSDLKHQGIGALLLSHVMNWSRTSGLKWLTGHVMTDNKAMLRLALAAGFICVGGDQALVELNWPIDTAA</sequence>
<dbReference type="Gene3D" id="3.40.630.30">
    <property type="match status" value="1"/>
</dbReference>
<dbReference type="Pfam" id="PF00583">
    <property type="entry name" value="Acetyltransf_1"/>
    <property type="match status" value="1"/>
</dbReference>
<dbReference type="EMBL" id="FMXM01000015">
    <property type="protein sequence ID" value="SDA91346.1"/>
    <property type="molecule type" value="Genomic_DNA"/>
</dbReference>
<reference evidence="2 3" key="1">
    <citation type="submission" date="2016-10" db="EMBL/GenBank/DDBJ databases">
        <authorList>
            <person name="de Groot N.N."/>
        </authorList>
    </citation>
    <scope>NUCLEOTIDE SEQUENCE [LARGE SCALE GENOMIC DNA]</scope>
    <source>
        <strain evidence="2 3">CGMCC 1.12097</strain>
    </source>
</reference>
<dbReference type="RefSeq" id="WP_091582352.1">
    <property type="nucleotide sequence ID" value="NZ_FMXM01000015.1"/>
</dbReference>
<gene>
    <name evidence="2" type="ORF">SAMN02927914_04500</name>
</gene>
<keyword evidence="2" id="KW-0808">Transferase</keyword>
<dbReference type="PROSITE" id="PS51186">
    <property type="entry name" value="GNAT"/>
    <property type="match status" value="1"/>
</dbReference>
<dbReference type="SUPFAM" id="SSF55729">
    <property type="entry name" value="Acyl-CoA N-acyltransferases (Nat)"/>
    <property type="match status" value="1"/>
</dbReference>
<dbReference type="InterPro" id="IPR000182">
    <property type="entry name" value="GNAT_dom"/>
</dbReference>
<protein>
    <submittedName>
        <fullName evidence="2">Acetyltransferase (GNAT) family protein</fullName>
    </submittedName>
</protein>
<accession>A0A1G5Z9T4</accession>
<organism evidence="2 3">
    <name type="scientific">Mesorhizobium qingshengii</name>
    <dbReference type="NCBI Taxonomy" id="1165689"/>
    <lineage>
        <taxon>Bacteria</taxon>
        <taxon>Pseudomonadati</taxon>
        <taxon>Pseudomonadota</taxon>
        <taxon>Alphaproteobacteria</taxon>
        <taxon>Hyphomicrobiales</taxon>
        <taxon>Phyllobacteriaceae</taxon>
        <taxon>Mesorhizobium</taxon>
    </lineage>
</organism>
<dbReference type="OrthoDB" id="9803907at2"/>
<dbReference type="STRING" id="1165689.SAMN02927914_04500"/>
<proteinExistence type="predicted"/>
<dbReference type="InterPro" id="IPR016181">
    <property type="entry name" value="Acyl_CoA_acyltransferase"/>
</dbReference>
<dbReference type="Proteomes" id="UP000198588">
    <property type="component" value="Unassembled WGS sequence"/>
</dbReference>
<dbReference type="AlphaFoldDB" id="A0A1G5Z9T4"/>
<dbReference type="GO" id="GO:0016747">
    <property type="term" value="F:acyltransferase activity, transferring groups other than amino-acyl groups"/>
    <property type="evidence" value="ECO:0007669"/>
    <property type="project" value="InterPro"/>
</dbReference>
<feature type="domain" description="N-acetyltransferase" evidence="1">
    <location>
        <begin position="23"/>
        <end position="173"/>
    </location>
</feature>
<evidence type="ECO:0000313" key="2">
    <source>
        <dbReference type="EMBL" id="SDA91346.1"/>
    </source>
</evidence>